<keyword evidence="2" id="KW-0963">Cytoplasm</keyword>
<protein>
    <recommendedName>
        <fullName evidence="7">PUM-HD domain-containing protein</fullName>
    </recommendedName>
</protein>
<sequence>YPGNYFPPQYPRPPPVMPTIPPGCIPPHLPQILEGGFVGPPPPPNPRALPPQSCKFPPFPGPGSNPPGNASAVHPFVPPACTHPKPGSLQSFGPHQGMNQPILFNPTSPGGPPFRLFGSQNQTPPQRPPFLSIGGNTPPGVFPGAIHPMSLGNSPQSPHLPPAALHNAVPVSNPDRSRLLEDYRFARLPSLTLRDLTNHIVEFAQDQYGSRFIQQKLEQASAVDKMAVFREILPQSYNLMVDVFGNYVIQKFFELGTPEQKEILVQRIKGQVLTLSLQMYGCRVIQKAIESVPLDMQLGIVQELDGCVLKCVKDQNGNHVVQKCIECVPSEHLQFVVDAFKGNVHSISTHSYGCRVIQRILEHCNAEQTTPILAELHQCAESLVKDQYGNYVIQHILERGRTEEKGRIIELLRGRVAELSVHKFASNVVEKAVTNASRAERQALINEVLEKDVQPSVPGVVNVTAGSTATTATDNADSVLWRMMKDQFANYVVQKMLDVAEQPIKKELMSRIRPHLASLRKYTYGKHIINKMEKHYMKTNQVHLAMVLASPSPPTTPPASRDAEEDGICGNASSSSSVEIGLSRLSLENGPQSPVAGVSANSKTFASSNLRSSQFRQAQAAGGSMGMPSSASPSGNTAKQTVSGRHVLHRAFRVQNCEPNVDSESVSLCQVRAGSSEIALSAIPHSAYSRLQRGLGLTVNDSAEAHFSSLSAPSLEWPTDSDFTACNGGCAQAFEDGTGDSFDQSFAYDHLMYTAKSVNSTLFEPNEGETDVASATTSQKPIDSSPLNFVAKVNRGSPSEGLAPSPDSVEA</sequence>
<evidence type="ECO:0000256" key="6">
    <source>
        <dbReference type="SAM" id="MobiDB-lite"/>
    </source>
</evidence>
<feature type="repeat" description="Pumilio" evidence="5">
    <location>
        <begin position="231"/>
        <end position="266"/>
    </location>
</feature>
<feature type="compositionally biased region" description="Polar residues" evidence="6">
    <location>
        <begin position="773"/>
        <end position="787"/>
    </location>
</feature>
<feature type="repeat" description="Pumilio" evidence="5">
    <location>
        <begin position="303"/>
        <end position="338"/>
    </location>
</feature>
<dbReference type="EMBL" id="GEEE01011017">
    <property type="protein sequence ID" value="JAP52208.1"/>
    <property type="molecule type" value="Transcribed_RNA"/>
</dbReference>
<feature type="repeat" description="Pumilio" evidence="5">
    <location>
        <begin position="375"/>
        <end position="410"/>
    </location>
</feature>
<evidence type="ECO:0000256" key="1">
    <source>
        <dbReference type="ARBA" id="ARBA00004496"/>
    </source>
</evidence>
<keyword evidence="4" id="KW-0694">RNA-binding</keyword>
<feature type="domain" description="PUM-HD" evidence="7">
    <location>
        <begin position="175"/>
        <end position="536"/>
    </location>
</feature>
<dbReference type="Gene3D" id="1.25.10.10">
    <property type="entry name" value="Leucine-rich Repeat Variant"/>
    <property type="match status" value="1"/>
</dbReference>
<feature type="compositionally biased region" description="Low complexity" evidence="6">
    <location>
        <begin position="617"/>
        <end position="635"/>
    </location>
</feature>
<feature type="non-terminal residue" evidence="8">
    <location>
        <position position="1"/>
    </location>
</feature>
<dbReference type="PROSITE" id="PS50302">
    <property type="entry name" value="PUM"/>
    <property type="match status" value="8"/>
</dbReference>
<evidence type="ECO:0000313" key="8">
    <source>
        <dbReference type="EMBL" id="JAP52208.1"/>
    </source>
</evidence>
<dbReference type="GO" id="GO:0010608">
    <property type="term" value="P:post-transcriptional regulation of gene expression"/>
    <property type="evidence" value="ECO:0007669"/>
    <property type="project" value="TreeGrafter"/>
</dbReference>
<organism evidence="8">
    <name type="scientific">Schistocephalus solidus</name>
    <name type="common">Tapeworm</name>
    <dbReference type="NCBI Taxonomy" id="70667"/>
    <lineage>
        <taxon>Eukaryota</taxon>
        <taxon>Metazoa</taxon>
        <taxon>Spiralia</taxon>
        <taxon>Lophotrochozoa</taxon>
        <taxon>Platyhelminthes</taxon>
        <taxon>Cestoda</taxon>
        <taxon>Eucestoda</taxon>
        <taxon>Diphyllobothriidea</taxon>
        <taxon>Diphyllobothriidae</taxon>
        <taxon>Schistocephalus</taxon>
    </lineage>
</organism>
<evidence type="ECO:0000256" key="5">
    <source>
        <dbReference type="PROSITE-ProRule" id="PRU00317"/>
    </source>
</evidence>
<feature type="region of interest" description="Disordered" evidence="6">
    <location>
        <begin position="37"/>
        <end position="68"/>
    </location>
</feature>
<reference evidence="8" key="1">
    <citation type="submission" date="2016-01" db="EMBL/GenBank/DDBJ databases">
        <title>Reference transcriptome for the parasite Schistocephalus solidus: insights into the molecular evolution of parasitism.</title>
        <authorList>
            <person name="Hebert F.O."/>
            <person name="Grambauer S."/>
            <person name="Barber I."/>
            <person name="Landry C.R."/>
            <person name="Aubin-Horth N."/>
        </authorList>
    </citation>
    <scope>NUCLEOTIDE SEQUENCE</scope>
</reference>
<dbReference type="InterPro" id="IPR016024">
    <property type="entry name" value="ARM-type_fold"/>
</dbReference>
<feature type="region of interest" description="Disordered" evidence="6">
    <location>
        <begin position="608"/>
        <end position="639"/>
    </location>
</feature>
<dbReference type="SUPFAM" id="SSF48371">
    <property type="entry name" value="ARM repeat"/>
    <property type="match status" value="1"/>
</dbReference>
<feature type="repeat" description="Pumilio" evidence="5">
    <location>
        <begin position="195"/>
        <end position="230"/>
    </location>
</feature>
<dbReference type="GO" id="GO:0005737">
    <property type="term" value="C:cytoplasm"/>
    <property type="evidence" value="ECO:0007669"/>
    <property type="project" value="UniProtKB-SubCell"/>
</dbReference>
<dbReference type="FunFam" id="1.25.10.10:FF:000004">
    <property type="entry name" value="Pumilio homolog 1 isoform 2"/>
    <property type="match status" value="1"/>
</dbReference>
<dbReference type="GO" id="GO:0005634">
    <property type="term" value="C:nucleus"/>
    <property type="evidence" value="ECO:0007669"/>
    <property type="project" value="TreeGrafter"/>
</dbReference>
<evidence type="ECO:0000256" key="2">
    <source>
        <dbReference type="ARBA" id="ARBA00022490"/>
    </source>
</evidence>
<proteinExistence type="predicted"/>
<name>A0A0X3PKM4_SCHSO</name>
<dbReference type="InterPro" id="IPR033712">
    <property type="entry name" value="Pumilio_RNA-bd"/>
</dbReference>
<dbReference type="InterPro" id="IPR033133">
    <property type="entry name" value="PUM-HD"/>
</dbReference>
<feature type="repeat" description="Pumilio" evidence="5">
    <location>
        <begin position="339"/>
        <end position="374"/>
    </location>
</feature>
<dbReference type="InterPro" id="IPR011989">
    <property type="entry name" value="ARM-like"/>
</dbReference>
<evidence type="ECO:0000256" key="3">
    <source>
        <dbReference type="ARBA" id="ARBA00022737"/>
    </source>
</evidence>
<feature type="repeat" description="Pumilio" evidence="5">
    <location>
        <begin position="411"/>
        <end position="446"/>
    </location>
</feature>
<dbReference type="AlphaFoldDB" id="A0A0X3PKM4"/>
<comment type="subcellular location">
    <subcellularLocation>
        <location evidence="1">Cytoplasm</location>
    </subcellularLocation>
</comment>
<feature type="region of interest" description="Disordered" evidence="6">
    <location>
        <begin position="549"/>
        <end position="575"/>
    </location>
</feature>
<dbReference type="InterPro" id="IPR001313">
    <property type="entry name" value="Pumilio_RNA-bd_rpt"/>
</dbReference>
<feature type="repeat" description="Pumilio" evidence="5">
    <location>
        <begin position="267"/>
        <end position="302"/>
    </location>
</feature>
<dbReference type="SMART" id="SM00025">
    <property type="entry name" value="Pumilio"/>
    <property type="match status" value="8"/>
</dbReference>
<feature type="compositionally biased region" description="Pro residues" evidence="6">
    <location>
        <begin position="39"/>
        <end position="49"/>
    </location>
</feature>
<evidence type="ECO:0000256" key="4">
    <source>
        <dbReference type="ARBA" id="ARBA00022884"/>
    </source>
</evidence>
<dbReference type="PANTHER" id="PTHR12537:SF12">
    <property type="entry name" value="MATERNAL PROTEIN PUMILIO"/>
    <property type="match status" value="1"/>
</dbReference>
<dbReference type="GO" id="GO:0003730">
    <property type="term" value="F:mRNA 3'-UTR binding"/>
    <property type="evidence" value="ECO:0007669"/>
    <property type="project" value="TreeGrafter"/>
</dbReference>
<dbReference type="PROSITE" id="PS50303">
    <property type="entry name" value="PUM_HD"/>
    <property type="match status" value="1"/>
</dbReference>
<accession>A0A0X3PKM4</accession>
<gene>
    <name evidence="8" type="ORF">TR125051</name>
</gene>
<dbReference type="CDD" id="cd07920">
    <property type="entry name" value="Pumilio"/>
    <property type="match status" value="1"/>
</dbReference>
<feature type="repeat" description="Pumilio" evidence="5">
    <location>
        <begin position="475"/>
        <end position="510"/>
    </location>
</feature>
<evidence type="ECO:0000259" key="7">
    <source>
        <dbReference type="PROSITE" id="PS50303"/>
    </source>
</evidence>
<keyword evidence="3" id="KW-0677">Repeat</keyword>
<dbReference type="Pfam" id="PF00806">
    <property type="entry name" value="PUF"/>
    <property type="match status" value="8"/>
</dbReference>
<feature type="region of interest" description="Disordered" evidence="6">
    <location>
        <begin position="767"/>
        <end position="811"/>
    </location>
</feature>
<dbReference type="PANTHER" id="PTHR12537">
    <property type="entry name" value="RNA BINDING PROTEIN PUMILIO-RELATED"/>
    <property type="match status" value="1"/>
</dbReference>